<evidence type="ECO:0000313" key="3">
    <source>
        <dbReference type="EMBL" id="OTN75959.1"/>
    </source>
</evidence>
<reference evidence="3 4" key="1">
    <citation type="submission" date="2017-05" db="EMBL/GenBank/DDBJ databases">
        <title>The Genome Sequence of Enterococcus sp. 8G7_MSG3316.</title>
        <authorList>
            <consortium name="The Broad Institute Genomics Platform"/>
            <consortium name="The Broad Institute Genomic Center for Infectious Diseases"/>
            <person name="Earl A."/>
            <person name="Manson A."/>
            <person name="Schwartman J."/>
            <person name="Gilmore M."/>
            <person name="Abouelleil A."/>
            <person name="Cao P."/>
            <person name="Chapman S."/>
            <person name="Cusick C."/>
            <person name="Shea T."/>
            <person name="Young S."/>
            <person name="Neafsey D."/>
            <person name="Nusbaum C."/>
            <person name="Birren B."/>
        </authorList>
    </citation>
    <scope>NUCLEOTIDE SEQUENCE [LARGE SCALE GENOMIC DNA]</scope>
    <source>
        <strain evidence="3 4">8G7_MSG3316</strain>
    </source>
</reference>
<dbReference type="STRING" id="1834191.A5886_001035"/>
<feature type="chain" id="PRO_5012127986" description="DUF3324 domain-containing protein" evidence="2">
    <location>
        <begin position="28"/>
        <end position="642"/>
    </location>
</feature>
<organism evidence="3 4">
    <name type="scientific">Candidatus Enterococcus testudinis</name>
    <dbReference type="NCBI Taxonomy" id="1834191"/>
    <lineage>
        <taxon>Bacteria</taxon>
        <taxon>Bacillati</taxon>
        <taxon>Bacillota</taxon>
        <taxon>Bacilli</taxon>
        <taxon>Lactobacillales</taxon>
        <taxon>Enterococcaceae</taxon>
        <taxon>Enterococcus</taxon>
    </lineage>
</organism>
<feature type="region of interest" description="Disordered" evidence="1">
    <location>
        <begin position="580"/>
        <end position="642"/>
    </location>
</feature>
<feature type="compositionally biased region" description="Polar residues" evidence="1">
    <location>
        <begin position="609"/>
        <end position="636"/>
    </location>
</feature>
<proteinExistence type="predicted"/>
<dbReference type="RefSeq" id="WP_086273963.1">
    <property type="nucleotide sequence ID" value="NZ_NGKU01000001.1"/>
</dbReference>
<evidence type="ECO:0000256" key="1">
    <source>
        <dbReference type="SAM" id="MobiDB-lite"/>
    </source>
</evidence>
<feature type="compositionally biased region" description="Low complexity" evidence="1">
    <location>
        <begin position="543"/>
        <end position="561"/>
    </location>
</feature>
<evidence type="ECO:0008006" key="5">
    <source>
        <dbReference type="Google" id="ProtNLM"/>
    </source>
</evidence>
<dbReference type="AlphaFoldDB" id="A0A242A4W6"/>
<name>A0A242A4W6_9ENTE</name>
<protein>
    <recommendedName>
        <fullName evidence="5">DUF3324 domain-containing protein</fullName>
    </recommendedName>
</protein>
<feature type="region of interest" description="Disordered" evidence="1">
    <location>
        <begin position="543"/>
        <end position="567"/>
    </location>
</feature>
<dbReference type="Proteomes" id="UP000195043">
    <property type="component" value="Unassembled WGS sequence"/>
</dbReference>
<gene>
    <name evidence="3" type="ORF">A5886_001035</name>
</gene>
<accession>A0A242A4W6</accession>
<evidence type="ECO:0000313" key="4">
    <source>
        <dbReference type="Proteomes" id="UP000195043"/>
    </source>
</evidence>
<keyword evidence="4" id="KW-1185">Reference proteome</keyword>
<keyword evidence="2" id="KW-0732">Signal</keyword>
<evidence type="ECO:0000256" key="2">
    <source>
        <dbReference type="SAM" id="SignalP"/>
    </source>
</evidence>
<comment type="caution">
    <text evidence="3">The sequence shown here is derived from an EMBL/GenBank/DDBJ whole genome shotgun (WGS) entry which is preliminary data.</text>
</comment>
<feature type="signal peptide" evidence="2">
    <location>
        <begin position="1"/>
        <end position="27"/>
    </location>
</feature>
<dbReference type="EMBL" id="NGKU01000001">
    <property type="protein sequence ID" value="OTN75959.1"/>
    <property type="molecule type" value="Genomic_DNA"/>
</dbReference>
<sequence>MNCRCYQLPLFFVVSALFFLLPTTTYAQFQDVEDIQDEIQLSSGFLSFDSNQLEKHQISFTEHSNQTEITVDLKNSGSLDGKLSYTLETILLDSKPIEPSELAEYFNFTLPKQNTSILSTETHSILFNFKKLKSLLKGQTLTLEIKVRLSQINIKEATYGFIDEKTIVFSYSEPKSADSNNWIDDNLFKNNDLYVEKKLFYSIVNGRATTVIPGIVYYKFKDKQLLSQAEQDIAIKNLTTLLNSSNLNNNVEVDKIDYIEKKGFRIQFKMDDKSLEGRSNVYGITLETLDQESKKVDISQAVKPLLMIPDALETDADKDLPLQSSISGTRYNFFSITESNNFWWGITEFEDIKYIKEHYSISIEGVDSEWFSFSFSDTNDLMIKQKNSKGGLSSQLTFRDKDTHIVVFSREITSINQKDLSEELTASLYDDFQFKAINNDITLSNGVFSSGMKVYLKIPKNFISQFYDQTITLGPGITSYNIVYSLDEEFMEISYQYQSTTFPWSINQTMIFKKFDMSGKILEKWISFEVLNDQSTLQKLMIENQSQSSESGNSPENNINSQSTKNKDLIDSILSDSTYKESGLDSDVQQEAKETSPDSSEGTADESSEQFFENSSASKPESSTSQSTEPATNQTEPSKEPE</sequence>